<dbReference type="RefSeq" id="WP_379878163.1">
    <property type="nucleotide sequence ID" value="NZ_JBHUIP010000014.1"/>
</dbReference>
<comment type="caution">
    <text evidence="1">The sequence shown here is derived from an EMBL/GenBank/DDBJ whole genome shotgun (WGS) entry which is preliminary data.</text>
</comment>
<dbReference type="PANTHER" id="PTHR35175">
    <property type="entry name" value="DUF1289 DOMAIN-CONTAINING PROTEIN"/>
    <property type="match status" value="1"/>
</dbReference>
<dbReference type="Proteomes" id="UP001597295">
    <property type="component" value="Unassembled WGS sequence"/>
</dbReference>
<dbReference type="InterPro" id="IPR010710">
    <property type="entry name" value="DUF1289"/>
</dbReference>
<name>A0ABW5DZZ8_9PROT</name>
<dbReference type="PANTHER" id="PTHR35175:SF2">
    <property type="entry name" value="DUF1289 DOMAIN-CONTAINING PROTEIN"/>
    <property type="match status" value="1"/>
</dbReference>
<reference evidence="2" key="1">
    <citation type="journal article" date="2019" name="Int. J. Syst. Evol. Microbiol.">
        <title>The Global Catalogue of Microorganisms (GCM) 10K type strain sequencing project: providing services to taxonomists for standard genome sequencing and annotation.</title>
        <authorList>
            <consortium name="The Broad Institute Genomics Platform"/>
            <consortium name="The Broad Institute Genome Sequencing Center for Infectious Disease"/>
            <person name="Wu L."/>
            <person name="Ma J."/>
        </authorList>
    </citation>
    <scope>NUCLEOTIDE SEQUENCE [LARGE SCALE GENOMIC DNA]</scope>
    <source>
        <strain evidence="2">CGMCC 1.19062</strain>
    </source>
</reference>
<proteinExistence type="predicted"/>
<sequence length="101" mass="11497">MTDLRKATVDRSKSDAHLHTYNSAEGVRACPRQSNRRPRHESTLPVKSPCIDVCSFDKKTGWCKGCGRTKDECRSWKKEGKKKLLKIAMDLPRRLAALKGR</sequence>
<evidence type="ECO:0000313" key="1">
    <source>
        <dbReference type="EMBL" id="MFD2264996.1"/>
    </source>
</evidence>
<keyword evidence="2" id="KW-1185">Reference proteome</keyword>
<dbReference type="EMBL" id="JBHUIP010000014">
    <property type="protein sequence ID" value="MFD2264996.1"/>
    <property type="molecule type" value="Genomic_DNA"/>
</dbReference>
<evidence type="ECO:0000313" key="2">
    <source>
        <dbReference type="Proteomes" id="UP001597295"/>
    </source>
</evidence>
<accession>A0ABW5DZZ8</accession>
<gene>
    <name evidence="1" type="ORF">ACFSM5_18980</name>
</gene>
<organism evidence="1 2">
    <name type="scientific">Lacibacterium aquatile</name>
    <dbReference type="NCBI Taxonomy" id="1168082"/>
    <lineage>
        <taxon>Bacteria</taxon>
        <taxon>Pseudomonadati</taxon>
        <taxon>Pseudomonadota</taxon>
        <taxon>Alphaproteobacteria</taxon>
        <taxon>Rhodospirillales</taxon>
        <taxon>Rhodospirillaceae</taxon>
    </lineage>
</organism>
<dbReference type="Pfam" id="PF06945">
    <property type="entry name" value="DUF1289"/>
    <property type="match status" value="1"/>
</dbReference>
<protein>
    <submittedName>
        <fullName evidence="1">DUF1289 domain-containing protein</fullName>
    </submittedName>
</protein>